<dbReference type="EMBL" id="SNXW01000019">
    <property type="protein sequence ID" value="TDP78685.1"/>
    <property type="molecule type" value="Genomic_DNA"/>
</dbReference>
<dbReference type="OrthoDB" id="6037421at2"/>
<feature type="transmembrane region" description="Helical" evidence="10">
    <location>
        <begin position="123"/>
        <end position="141"/>
    </location>
</feature>
<comment type="caution">
    <text evidence="11">The sequence shown here is derived from an EMBL/GenBank/DDBJ whole genome shotgun (WGS) entry which is preliminary data.</text>
</comment>
<evidence type="ECO:0000313" key="11">
    <source>
        <dbReference type="EMBL" id="TDP78685.1"/>
    </source>
</evidence>
<evidence type="ECO:0000256" key="1">
    <source>
        <dbReference type="ARBA" id="ARBA00004651"/>
    </source>
</evidence>
<dbReference type="GO" id="GO:0009252">
    <property type="term" value="P:peptidoglycan biosynthetic process"/>
    <property type="evidence" value="ECO:0007669"/>
    <property type="project" value="UniProtKB-KW"/>
</dbReference>
<keyword evidence="5" id="KW-0573">Peptidoglycan synthesis</keyword>
<evidence type="ECO:0000313" key="12">
    <source>
        <dbReference type="Proteomes" id="UP000294593"/>
    </source>
</evidence>
<evidence type="ECO:0000256" key="6">
    <source>
        <dbReference type="ARBA" id="ARBA00022989"/>
    </source>
</evidence>
<evidence type="ECO:0000256" key="2">
    <source>
        <dbReference type="ARBA" id="ARBA00022475"/>
    </source>
</evidence>
<keyword evidence="7 10" id="KW-0472">Membrane</keyword>
<feature type="transmembrane region" description="Helical" evidence="10">
    <location>
        <begin position="419"/>
        <end position="437"/>
    </location>
</feature>
<dbReference type="GO" id="GO:0005886">
    <property type="term" value="C:plasma membrane"/>
    <property type="evidence" value="ECO:0007669"/>
    <property type="project" value="UniProtKB-SubCell"/>
</dbReference>
<feature type="transmembrane region" description="Helical" evidence="10">
    <location>
        <begin position="446"/>
        <end position="467"/>
    </location>
</feature>
<feature type="transmembrane region" description="Helical" evidence="10">
    <location>
        <begin position="78"/>
        <end position="103"/>
    </location>
</feature>
<feature type="transmembrane region" description="Helical" evidence="10">
    <location>
        <begin position="148"/>
        <end position="169"/>
    </location>
</feature>
<evidence type="ECO:0000256" key="8">
    <source>
        <dbReference type="ARBA" id="ARBA00060041"/>
    </source>
</evidence>
<accession>A0A4R6QZS4</accession>
<organism evidence="11 12">
    <name type="scientific">Aquabacterium commune</name>
    <dbReference type="NCBI Taxonomy" id="70586"/>
    <lineage>
        <taxon>Bacteria</taxon>
        <taxon>Pseudomonadati</taxon>
        <taxon>Pseudomonadota</taxon>
        <taxon>Betaproteobacteria</taxon>
        <taxon>Burkholderiales</taxon>
        <taxon>Aquabacterium</taxon>
    </lineage>
</organism>
<gene>
    <name evidence="11" type="ORF">EV672_1195</name>
</gene>
<evidence type="ECO:0000256" key="3">
    <source>
        <dbReference type="ARBA" id="ARBA00022692"/>
    </source>
</evidence>
<dbReference type="Pfam" id="PF03023">
    <property type="entry name" value="MurJ"/>
    <property type="match status" value="1"/>
</dbReference>
<feature type="transmembrane region" description="Helical" evidence="10">
    <location>
        <begin position="181"/>
        <end position="199"/>
    </location>
</feature>
<keyword evidence="12" id="KW-1185">Reference proteome</keyword>
<feature type="transmembrane region" description="Helical" evidence="10">
    <location>
        <begin position="328"/>
        <end position="350"/>
    </location>
</feature>
<evidence type="ECO:0000256" key="5">
    <source>
        <dbReference type="ARBA" id="ARBA00022984"/>
    </source>
</evidence>
<evidence type="ECO:0000256" key="9">
    <source>
        <dbReference type="ARBA" id="ARBA00061532"/>
    </source>
</evidence>
<dbReference type="Proteomes" id="UP000294593">
    <property type="component" value="Unassembled WGS sequence"/>
</dbReference>
<reference evidence="11 12" key="1">
    <citation type="submission" date="2019-03" db="EMBL/GenBank/DDBJ databases">
        <title>Genomic Encyclopedia of Type Strains, Phase IV (KMG-IV): sequencing the most valuable type-strain genomes for metagenomic binning, comparative biology and taxonomic classification.</title>
        <authorList>
            <person name="Goeker M."/>
        </authorList>
    </citation>
    <scope>NUCLEOTIDE SEQUENCE [LARGE SCALE GENOMIC DNA]</scope>
    <source>
        <strain evidence="11 12">DSM 11901</strain>
    </source>
</reference>
<name>A0A4R6QZS4_9BURK</name>
<dbReference type="PANTHER" id="PTHR43486:SF1">
    <property type="entry name" value="LIPID II FLIPPASE MURJ-RELATED"/>
    <property type="match status" value="1"/>
</dbReference>
<keyword evidence="6 10" id="KW-1133">Transmembrane helix</keyword>
<dbReference type="AlphaFoldDB" id="A0A4R6QZS4"/>
<sequence length="473" mass="50208">MLGAASLLTLVTLGGLVAGFAREWLLVASWGASARTDAYVIAMFLPEAVRAMLAAGVFTSSALALWQGRDAAQQRAWFGQINTALCCVSVLMSLVFAIGAPWWVHLMAPGLAPAHQDVTQHSLAILAWCLPGIVLQAWWAVPRHAGGHFLLAGAASLAYNLPALAYLAWQRDAAEPQALSWAFVAGSVASALLLLPSAWRVGLRWHRLSDSFQALRAWGLQLGPLLGSAVAGQGITLLERVVASYLGEGVVTGVNLARKLMNLPLIALQSLNQVLLSLMSRRQGERLALLRGGLAAVTLVSLPAALGLMLSAPALITLLFPKVHGTEALVTLLAGYAAILVLAGWNTLLARYHYAEGDTRGPMLAELRGSLLQALSLPVLAWWCGPLGIVWALMLGTLLTGWQLLQVPALQHALASMRLGAQAGVGALALAMSWLVLRPSLSAQPVWLLGEAAAVGAISMLMLAVWLRPWRLR</sequence>
<evidence type="ECO:0000256" key="10">
    <source>
        <dbReference type="SAM" id="Phobius"/>
    </source>
</evidence>
<dbReference type="GO" id="GO:0008360">
    <property type="term" value="P:regulation of cell shape"/>
    <property type="evidence" value="ECO:0007669"/>
    <property type="project" value="UniProtKB-KW"/>
</dbReference>
<keyword evidence="4" id="KW-0133">Cell shape</keyword>
<comment type="similarity">
    <text evidence="9">Belongs to the MurJ/MviN family.</text>
</comment>
<dbReference type="InterPro" id="IPR004268">
    <property type="entry name" value="MurJ"/>
</dbReference>
<comment type="subcellular location">
    <subcellularLocation>
        <location evidence="1">Cell membrane</location>
        <topology evidence="1">Multi-pass membrane protein</topology>
    </subcellularLocation>
</comment>
<feature type="transmembrane region" description="Helical" evidence="10">
    <location>
        <begin position="48"/>
        <end position="66"/>
    </location>
</feature>
<dbReference type="PANTHER" id="PTHR43486">
    <property type="entry name" value="LIPID II FLIPPASE MURJ-RELATED"/>
    <property type="match status" value="1"/>
</dbReference>
<evidence type="ECO:0000256" key="7">
    <source>
        <dbReference type="ARBA" id="ARBA00023136"/>
    </source>
</evidence>
<feature type="transmembrane region" description="Helical" evidence="10">
    <location>
        <begin position="371"/>
        <end position="399"/>
    </location>
</feature>
<protein>
    <submittedName>
        <fullName evidence="11">Peptidoglycan biosynthesis protein MviN/MurJ (Putative lipid II flippase)</fullName>
    </submittedName>
</protein>
<comment type="function">
    <text evidence="8">Involved in peptidoglycan biosynthesis. Transports lipid-linked peptidoglycan precursors from the inner to the outer leaflet of the cytoplasmic membrane.</text>
</comment>
<evidence type="ECO:0000256" key="4">
    <source>
        <dbReference type="ARBA" id="ARBA00022960"/>
    </source>
</evidence>
<keyword evidence="3 10" id="KW-0812">Transmembrane</keyword>
<proteinExistence type="inferred from homology"/>
<feature type="transmembrane region" description="Helical" evidence="10">
    <location>
        <begin position="288"/>
        <end position="316"/>
    </location>
</feature>
<keyword evidence="2" id="KW-1003">Cell membrane</keyword>
<dbReference type="RefSeq" id="WP_133611321.1">
    <property type="nucleotide sequence ID" value="NZ_SNXW01000019.1"/>
</dbReference>